<dbReference type="InterPro" id="IPR036259">
    <property type="entry name" value="MFS_trans_sf"/>
</dbReference>
<gene>
    <name evidence="2" type="ORF">CSQ86_04200</name>
</gene>
<keyword evidence="1" id="KW-0812">Transmembrane</keyword>
<dbReference type="OrthoDB" id="181905at2"/>
<dbReference type="Proteomes" id="UP000229239">
    <property type="component" value="Unassembled WGS sequence"/>
</dbReference>
<dbReference type="GO" id="GO:0008643">
    <property type="term" value="P:carbohydrate transport"/>
    <property type="evidence" value="ECO:0007669"/>
    <property type="project" value="InterPro"/>
</dbReference>
<feature type="transmembrane region" description="Helical" evidence="1">
    <location>
        <begin position="187"/>
        <end position="207"/>
    </location>
</feature>
<dbReference type="RefSeq" id="WP_100493878.1">
    <property type="nucleotide sequence ID" value="NZ_PEBJ01000002.1"/>
</dbReference>
<feature type="transmembrane region" description="Helical" evidence="1">
    <location>
        <begin position="160"/>
        <end position="181"/>
    </location>
</feature>
<feature type="transmembrane region" description="Helical" evidence="1">
    <location>
        <begin position="21"/>
        <end position="48"/>
    </location>
</feature>
<evidence type="ECO:0000313" key="3">
    <source>
        <dbReference type="Proteomes" id="UP000229239"/>
    </source>
</evidence>
<reference evidence="3" key="1">
    <citation type="submission" date="2017-10" db="EMBL/GenBank/DDBJ databases">
        <title>Draft genome sequences of strains TRE 1, TRE 9, TRE H and TRI 7, isolated from tamarins, belonging to four potential novel Bifidobacterium species.</title>
        <authorList>
            <person name="Mattarelli P."/>
            <person name="Modesto M."/>
            <person name="Puglisi E."/>
            <person name="Morelli L."/>
            <person name="Bonetti A."/>
            <person name="Spezio C."/>
            <person name="Sandri C."/>
        </authorList>
    </citation>
    <scope>NUCLEOTIDE SEQUENCE [LARGE SCALE GENOMIC DNA]</scope>
    <source>
        <strain evidence="3">TREH</strain>
    </source>
</reference>
<dbReference type="SUPFAM" id="SSF103473">
    <property type="entry name" value="MFS general substrate transporter"/>
    <property type="match status" value="1"/>
</dbReference>
<feature type="transmembrane region" description="Helical" evidence="1">
    <location>
        <begin position="118"/>
        <end position="139"/>
    </location>
</feature>
<dbReference type="PANTHER" id="PTHR11328:SF24">
    <property type="entry name" value="MAJOR FACILITATOR SUPERFAMILY (MFS) PROFILE DOMAIN-CONTAINING PROTEIN"/>
    <property type="match status" value="1"/>
</dbReference>
<comment type="caution">
    <text evidence="2">The sequence shown here is derived from an EMBL/GenBank/DDBJ whole genome shotgun (WGS) entry which is preliminary data.</text>
</comment>
<feature type="transmembrane region" description="Helical" evidence="1">
    <location>
        <begin position="54"/>
        <end position="74"/>
    </location>
</feature>
<keyword evidence="1" id="KW-1133">Transmembrane helix</keyword>
<feature type="transmembrane region" description="Helical" evidence="1">
    <location>
        <begin position="292"/>
        <end position="312"/>
    </location>
</feature>
<dbReference type="GO" id="GO:0005886">
    <property type="term" value="C:plasma membrane"/>
    <property type="evidence" value="ECO:0007669"/>
    <property type="project" value="TreeGrafter"/>
</dbReference>
<evidence type="ECO:0000256" key="1">
    <source>
        <dbReference type="SAM" id="Phobius"/>
    </source>
</evidence>
<sequence>MSQAISATLTRKRKVTIGSALGYAIGDFYGGGSTTLTGTYLALFWTTFAGLDIAQAQSIIGVATIVSAVSSIIFGSLSDNFYRYKLGRKFGRRRFFLLLASPLVLITSLMWIPSLPFVVYFALYTLFIVVLQMFLVSYSSLPTEMTSDYNGRTLLSTVRMIVSGVSTVAIPAVGGWMLSTIGEDKAISYQSFAIGITVLFAIVLFIVSRTTWEMTPEEAGYDVNKIEAEQKQPFSFSRWCKNVGKLAADYISTFRISSFRKFMGIYLLSHCMMDIFGQTFVFFAIFCWGKNTAFASMLLSFAVIAEFFKPVWGLLFAKIGPRNIFQLAFGLGILALGGLFVTWKLQPTMDDGQFVMVAIAACIFWFIARGLIWFPCWTVFPFIPDVDELVSGKNRTSIFTGSTYFIARILKGFVSMAIGAYLAYVGFDSKAATASAGVQNGIVFVMIGWTVIGLVLSWIIALTFKLDKRTDGILNDEINRLKNGGNKADVTSETKKVVESLTGVPYEKCWPQAQA</sequence>
<keyword evidence="3" id="KW-1185">Reference proteome</keyword>
<protein>
    <submittedName>
        <fullName evidence="2">Sodium:galactoside symporter</fullName>
    </submittedName>
</protein>
<accession>A0A2M9HJX4</accession>
<dbReference type="GO" id="GO:0015293">
    <property type="term" value="F:symporter activity"/>
    <property type="evidence" value="ECO:0007669"/>
    <property type="project" value="InterPro"/>
</dbReference>
<organism evidence="2 3">
    <name type="scientific">Bifidobacterium felsineum</name>
    <dbReference type="NCBI Taxonomy" id="2045440"/>
    <lineage>
        <taxon>Bacteria</taxon>
        <taxon>Bacillati</taxon>
        <taxon>Actinomycetota</taxon>
        <taxon>Actinomycetes</taxon>
        <taxon>Bifidobacteriales</taxon>
        <taxon>Bifidobacteriaceae</taxon>
        <taxon>Bifidobacterium</taxon>
    </lineage>
</organism>
<evidence type="ECO:0000313" key="2">
    <source>
        <dbReference type="EMBL" id="PJM77112.1"/>
    </source>
</evidence>
<dbReference type="PANTHER" id="PTHR11328">
    <property type="entry name" value="MAJOR FACILITATOR SUPERFAMILY DOMAIN-CONTAINING PROTEIN"/>
    <property type="match status" value="1"/>
</dbReference>
<dbReference type="Pfam" id="PF13347">
    <property type="entry name" value="MFS_2"/>
    <property type="match status" value="1"/>
</dbReference>
<dbReference type="AlphaFoldDB" id="A0A2M9HJX4"/>
<feature type="transmembrane region" description="Helical" evidence="1">
    <location>
        <begin position="95"/>
        <end position="112"/>
    </location>
</feature>
<dbReference type="Gene3D" id="1.20.1250.20">
    <property type="entry name" value="MFS general substrate transporter like domains"/>
    <property type="match status" value="1"/>
</dbReference>
<proteinExistence type="predicted"/>
<name>A0A2M9HJX4_9BIFI</name>
<feature type="transmembrane region" description="Helical" evidence="1">
    <location>
        <begin position="324"/>
        <end position="343"/>
    </location>
</feature>
<feature type="transmembrane region" description="Helical" evidence="1">
    <location>
        <begin position="355"/>
        <end position="383"/>
    </location>
</feature>
<dbReference type="EMBL" id="PEBJ01000002">
    <property type="protein sequence ID" value="PJM77112.1"/>
    <property type="molecule type" value="Genomic_DNA"/>
</dbReference>
<feature type="transmembrane region" description="Helical" evidence="1">
    <location>
        <begin position="265"/>
        <end position="286"/>
    </location>
</feature>
<feature type="transmembrane region" description="Helical" evidence="1">
    <location>
        <begin position="404"/>
        <end position="427"/>
    </location>
</feature>
<feature type="transmembrane region" description="Helical" evidence="1">
    <location>
        <begin position="442"/>
        <end position="464"/>
    </location>
</feature>
<keyword evidence="1" id="KW-0472">Membrane</keyword>
<dbReference type="InterPro" id="IPR039672">
    <property type="entry name" value="MFS_2"/>
</dbReference>